<gene>
    <name evidence="2" type="ORF">CANARDRAFT_30198</name>
</gene>
<sequence length="60" mass="6784">MLSALNQSPKIVLLISQKNSIPIIPVKWSGTGNLILTAPILWAAFFVWLGRKRAFMHFFT</sequence>
<organism evidence="2 3">
    <name type="scientific">[Candida] arabinofermentans NRRL YB-2248</name>
    <dbReference type="NCBI Taxonomy" id="983967"/>
    <lineage>
        <taxon>Eukaryota</taxon>
        <taxon>Fungi</taxon>
        <taxon>Dikarya</taxon>
        <taxon>Ascomycota</taxon>
        <taxon>Saccharomycotina</taxon>
        <taxon>Pichiomycetes</taxon>
        <taxon>Pichiales</taxon>
        <taxon>Pichiaceae</taxon>
        <taxon>Ogataea</taxon>
        <taxon>Ogataea/Candida clade</taxon>
    </lineage>
</organism>
<feature type="transmembrane region" description="Helical" evidence="1">
    <location>
        <begin position="28"/>
        <end position="49"/>
    </location>
</feature>
<evidence type="ECO:0000313" key="2">
    <source>
        <dbReference type="EMBL" id="ODV83263.1"/>
    </source>
</evidence>
<evidence type="ECO:0000313" key="3">
    <source>
        <dbReference type="Proteomes" id="UP000094801"/>
    </source>
</evidence>
<keyword evidence="1" id="KW-0472">Membrane</keyword>
<dbReference type="Proteomes" id="UP000094801">
    <property type="component" value="Unassembled WGS sequence"/>
</dbReference>
<dbReference type="AlphaFoldDB" id="A0A1E4SUS4"/>
<accession>A0A1E4SUS4</accession>
<evidence type="ECO:0000256" key="1">
    <source>
        <dbReference type="SAM" id="Phobius"/>
    </source>
</evidence>
<protein>
    <submittedName>
        <fullName evidence="2">Uncharacterized protein</fullName>
    </submittedName>
</protein>
<proteinExistence type="predicted"/>
<feature type="non-terminal residue" evidence="2">
    <location>
        <position position="60"/>
    </location>
</feature>
<dbReference type="EMBL" id="KV453866">
    <property type="protein sequence ID" value="ODV83263.1"/>
    <property type="molecule type" value="Genomic_DNA"/>
</dbReference>
<reference evidence="3" key="1">
    <citation type="submission" date="2016-04" db="EMBL/GenBank/DDBJ databases">
        <title>Comparative genomics of biotechnologically important yeasts.</title>
        <authorList>
            <consortium name="DOE Joint Genome Institute"/>
            <person name="Riley R."/>
            <person name="Haridas S."/>
            <person name="Wolfe K.H."/>
            <person name="Lopes M.R."/>
            <person name="Hittinger C.T."/>
            <person name="Goker M."/>
            <person name="Salamov A."/>
            <person name="Wisecaver J."/>
            <person name="Long T.M."/>
            <person name="Aerts A.L."/>
            <person name="Barry K."/>
            <person name="Choi C."/>
            <person name="Clum A."/>
            <person name="Coughlan A.Y."/>
            <person name="Deshpande S."/>
            <person name="Douglass A.P."/>
            <person name="Hanson S.J."/>
            <person name="Klenk H.-P."/>
            <person name="Labutti K."/>
            <person name="Lapidus A."/>
            <person name="Lindquist E."/>
            <person name="Lipzen A."/>
            <person name="Meier-Kolthoff J.P."/>
            <person name="Ohm R.A."/>
            <person name="Otillar R.P."/>
            <person name="Pangilinan J."/>
            <person name="Peng Y."/>
            <person name="Rokas A."/>
            <person name="Rosa C.A."/>
            <person name="Scheuner C."/>
            <person name="Sibirny A.A."/>
            <person name="Slot J.C."/>
            <person name="Stielow J.B."/>
            <person name="Sun H."/>
            <person name="Kurtzman C.P."/>
            <person name="Blackwell M."/>
            <person name="Grigoriev I.V."/>
            <person name="Jeffries T.W."/>
        </authorList>
    </citation>
    <scope>NUCLEOTIDE SEQUENCE [LARGE SCALE GENOMIC DNA]</scope>
    <source>
        <strain evidence="3">NRRL YB-2248</strain>
    </source>
</reference>
<name>A0A1E4SUS4_9ASCO</name>
<keyword evidence="1" id="KW-1133">Transmembrane helix</keyword>
<keyword evidence="3" id="KW-1185">Reference proteome</keyword>
<keyword evidence="1" id="KW-0812">Transmembrane</keyword>